<dbReference type="InterPro" id="IPR054545">
    <property type="entry name" value="ApeI-like"/>
</dbReference>
<dbReference type="InterPro" id="IPR029069">
    <property type="entry name" value="HotDog_dom_sf"/>
</dbReference>
<dbReference type="eggNOG" id="COG0764">
    <property type="taxonomic scope" value="Bacteria"/>
</dbReference>
<organism evidence="2 3">
    <name type="scientific">Syntrophus aciditrophicus (strain SB)</name>
    <dbReference type="NCBI Taxonomy" id="56780"/>
    <lineage>
        <taxon>Bacteria</taxon>
        <taxon>Pseudomonadati</taxon>
        <taxon>Thermodesulfobacteriota</taxon>
        <taxon>Syntrophia</taxon>
        <taxon>Syntrophales</taxon>
        <taxon>Syntrophaceae</taxon>
        <taxon>Syntrophus</taxon>
    </lineage>
</organism>
<dbReference type="OrthoDB" id="9772788at2"/>
<dbReference type="Pfam" id="PF22818">
    <property type="entry name" value="ApeI-like"/>
    <property type="match status" value="1"/>
</dbReference>
<dbReference type="EMBL" id="CP000252">
    <property type="protein sequence ID" value="ABC76078.1"/>
    <property type="molecule type" value="Genomic_DNA"/>
</dbReference>
<keyword evidence="3" id="KW-1185">Reference proteome</keyword>
<reference evidence="2 3" key="1">
    <citation type="journal article" date="2007" name="Proc. Natl. Acad. Sci. U.S.A.">
        <title>The genome of Syntrophus aciditrophicus: life at the thermodynamic limit of microbial growth.</title>
        <authorList>
            <person name="McInerney M.J."/>
            <person name="Rohlin L."/>
            <person name="Mouttaki H."/>
            <person name="Kim U."/>
            <person name="Krupp R.S."/>
            <person name="Rios-Hernandez L."/>
            <person name="Sieber J."/>
            <person name="Struchtemeyer C.G."/>
            <person name="Bhattacharyya A."/>
            <person name="Campbell J.W."/>
            <person name="Gunsalus R.P."/>
        </authorList>
    </citation>
    <scope>NUCLEOTIDE SEQUENCE [LARGE SCALE GENOMIC DNA]</scope>
    <source>
        <strain evidence="2 3">SB</strain>
    </source>
</reference>
<dbReference type="KEGG" id="sat:SYN_03246"/>
<dbReference type="HOGENOM" id="CLU_167440_0_0_7"/>
<sequence length="121" mass="13258">MPKSPDRGKGEVPEKSEDSVIVFSGVFYFDPADPIYADHFPGCPVVPGSLIISAFLKAVQAAGAGIRPGRIRDFKFRTFLPPGEYEFRMENRGNHLQCRLFQPGTDGRQPLVTGTILSACT</sequence>
<evidence type="ECO:0000313" key="3">
    <source>
        <dbReference type="Proteomes" id="UP000001933"/>
    </source>
</evidence>
<feature type="domain" description="ApeI dehydratase-like" evidence="1">
    <location>
        <begin position="26"/>
        <end position="84"/>
    </location>
</feature>
<dbReference type="InParanoid" id="Q2LQF5"/>
<gene>
    <name evidence="2" type="ORF">SYN_03246</name>
</gene>
<dbReference type="STRING" id="56780.SYN_03246"/>
<dbReference type="RefSeq" id="WP_011416113.1">
    <property type="nucleotide sequence ID" value="NC_007759.1"/>
</dbReference>
<proteinExistence type="predicted"/>
<accession>Q2LQF5</accession>
<protein>
    <submittedName>
        <fullName evidence="2">Hypothetical cytosolic protein</fullName>
    </submittedName>
</protein>
<dbReference type="GO" id="GO:0016829">
    <property type="term" value="F:lyase activity"/>
    <property type="evidence" value="ECO:0007669"/>
    <property type="project" value="UniProtKB-KW"/>
</dbReference>
<evidence type="ECO:0000259" key="1">
    <source>
        <dbReference type="Pfam" id="PF22818"/>
    </source>
</evidence>
<dbReference type="Gene3D" id="3.10.129.10">
    <property type="entry name" value="Hotdog Thioesterase"/>
    <property type="match status" value="1"/>
</dbReference>
<dbReference type="AlphaFoldDB" id="Q2LQF5"/>
<dbReference type="Proteomes" id="UP000001933">
    <property type="component" value="Chromosome"/>
</dbReference>
<evidence type="ECO:0000313" key="2">
    <source>
        <dbReference type="EMBL" id="ABC76078.1"/>
    </source>
</evidence>
<name>Q2LQF5_SYNAS</name>
<dbReference type="SUPFAM" id="SSF54637">
    <property type="entry name" value="Thioesterase/thiol ester dehydrase-isomerase"/>
    <property type="match status" value="1"/>
</dbReference>